<dbReference type="AlphaFoldDB" id="A0A9Q0NGZ1"/>
<gene>
    <name evidence="13" type="primary">Rrp1</name>
    <name evidence="13" type="ORF">Bhyg_05175</name>
</gene>
<evidence type="ECO:0000256" key="8">
    <source>
        <dbReference type="PIRSR" id="PIRSR604808-2"/>
    </source>
</evidence>
<dbReference type="PROSITE" id="PS00727">
    <property type="entry name" value="AP_NUCLEASE_F1_2"/>
    <property type="match status" value="1"/>
</dbReference>
<dbReference type="GO" id="GO:0046872">
    <property type="term" value="F:metal ion binding"/>
    <property type="evidence" value="ECO:0007669"/>
    <property type="project" value="UniProtKB-KW"/>
</dbReference>
<dbReference type="SUPFAM" id="SSF56219">
    <property type="entry name" value="DNase I-like"/>
    <property type="match status" value="1"/>
</dbReference>
<dbReference type="Pfam" id="PF03372">
    <property type="entry name" value="Exo_endo_phos"/>
    <property type="match status" value="1"/>
</dbReference>
<dbReference type="InterPro" id="IPR004808">
    <property type="entry name" value="AP_endonuc_1"/>
</dbReference>
<comment type="cofactor">
    <cofactor evidence="8 10">
        <name>Mg(2+)</name>
        <dbReference type="ChEBI" id="CHEBI:18420"/>
    </cofactor>
    <cofactor evidence="8 10">
        <name>Mn(2+)</name>
        <dbReference type="ChEBI" id="CHEBI:29035"/>
    </cofactor>
    <text evidence="8 10">Probably binds two magnesium or manganese ions per subunit.</text>
</comment>
<evidence type="ECO:0000313" key="14">
    <source>
        <dbReference type="Proteomes" id="UP001151699"/>
    </source>
</evidence>
<dbReference type="PANTHER" id="PTHR22748:SF6">
    <property type="entry name" value="DNA-(APURINIC OR APYRIMIDINIC SITE) ENDONUCLEASE"/>
    <property type="match status" value="1"/>
</dbReference>
<organism evidence="13 14">
    <name type="scientific">Pseudolycoriella hygida</name>
    <dbReference type="NCBI Taxonomy" id="35572"/>
    <lineage>
        <taxon>Eukaryota</taxon>
        <taxon>Metazoa</taxon>
        <taxon>Ecdysozoa</taxon>
        <taxon>Arthropoda</taxon>
        <taxon>Hexapoda</taxon>
        <taxon>Insecta</taxon>
        <taxon>Pterygota</taxon>
        <taxon>Neoptera</taxon>
        <taxon>Endopterygota</taxon>
        <taxon>Diptera</taxon>
        <taxon>Nematocera</taxon>
        <taxon>Sciaroidea</taxon>
        <taxon>Sciaridae</taxon>
        <taxon>Pseudolycoriella</taxon>
    </lineage>
</organism>
<comment type="caution">
    <text evidence="13">The sequence shown here is derived from an EMBL/GenBank/DDBJ whole genome shotgun (WGS) entry which is preliminary data.</text>
</comment>
<evidence type="ECO:0000256" key="4">
    <source>
        <dbReference type="ARBA" id="ARBA00022723"/>
    </source>
</evidence>
<feature type="binding site" evidence="8">
    <location>
        <position position="230"/>
    </location>
    <ligand>
        <name>Mg(2+)</name>
        <dbReference type="ChEBI" id="CHEBI:18420"/>
        <label>1</label>
    </ligand>
</feature>
<accession>A0A9Q0NGZ1</accession>
<keyword evidence="10" id="KW-0234">DNA repair</keyword>
<feature type="binding site" evidence="8">
    <location>
        <position position="325"/>
    </location>
    <ligand>
        <name>Mg(2+)</name>
        <dbReference type="ChEBI" id="CHEBI:18420"/>
        <label>1</label>
    </ligand>
</feature>
<dbReference type="Gene3D" id="3.60.10.10">
    <property type="entry name" value="Endonuclease/exonuclease/phosphatase"/>
    <property type="match status" value="1"/>
</dbReference>
<dbReference type="NCBIfam" id="TIGR00195">
    <property type="entry name" value="exoDNase_III"/>
    <property type="match status" value="1"/>
</dbReference>
<proteinExistence type="inferred from homology"/>
<feature type="domain" description="Endonuclease/exonuclease/phosphatase" evidence="12">
    <location>
        <begin position="88"/>
        <end position="326"/>
    </location>
</feature>
<dbReference type="InterPro" id="IPR036691">
    <property type="entry name" value="Endo/exonu/phosph_ase_sf"/>
</dbReference>
<dbReference type="PANTHER" id="PTHR22748">
    <property type="entry name" value="AP ENDONUCLEASE"/>
    <property type="match status" value="1"/>
</dbReference>
<feature type="site" description="Transition state stabilizer" evidence="9">
    <location>
        <position position="230"/>
    </location>
</feature>
<evidence type="ECO:0000313" key="13">
    <source>
        <dbReference type="EMBL" id="KAJ6649933.1"/>
    </source>
</evidence>
<dbReference type="PROSITE" id="PS51435">
    <property type="entry name" value="AP_NUCLEASE_F1_4"/>
    <property type="match status" value="1"/>
</dbReference>
<dbReference type="GO" id="GO:0005634">
    <property type="term" value="C:nucleus"/>
    <property type="evidence" value="ECO:0007669"/>
    <property type="project" value="TreeGrafter"/>
</dbReference>
<feature type="site" description="Important for catalytic activity" evidence="9">
    <location>
        <position position="300"/>
    </location>
</feature>
<feature type="binding site" evidence="8">
    <location>
        <position position="228"/>
    </location>
    <ligand>
        <name>Mg(2+)</name>
        <dbReference type="ChEBI" id="CHEBI:18420"/>
        <label>1</label>
    </ligand>
</feature>
<dbReference type="NCBIfam" id="TIGR00633">
    <property type="entry name" value="xth"/>
    <property type="match status" value="1"/>
</dbReference>
<sequence length="335" mass="37887">MAPAGQPKATASQPKATASQSRTTKRKASESLEALELLDLHTMAPAGQPKATASQPKATKRKASESLEALESLDLFMPSEEFNFKITTWNVAGLRALVKKDGMKFCEKESPHIICLQETKCLEEEVPKEALLDGYHKYWLGMKGGHAGVALLSKNMPYEVTYGLKDAEMDDEARLITAEYTRFYVLCVYVPNSGRKLVNLDKRMRWDDKFRNYLLELNKRKPVIVCGDMNVSHLEIDLANPKSNKRNAGFTKEERDNMTKMLDSGFVDTFRQLYPDKTKAYTYWTYMANARAKNVGWRLDYFIVSEKLSKSVVDNVIRSSVGGSDHCPVTLFLKL</sequence>
<dbReference type="OrthoDB" id="498125at2759"/>
<protein>
    <recommendedName>
        <fullName evidence="10">DNA repair nuclease/redox regulator APEX1</fullName>
        <shortName evidence="10">APEN</shortName>
        <shortName evidence="10">REF-1</shortName>
        <ecNumber evidence="10">3.1.11.2</ecNumber>
        <ecNumber evidence="10">3.1.21.-</ecNumber>
    </recommendedName>
    <alternativeName>
        <fullName evidence="10">APEX nuclease</fullName>
    </alternativeName>
    <alternativeName>
        <fullName evidence="10">Apurinic-apyrimidinic endonuclease 1</fullName>
    </alternativeName>
    <alternativeName>
        <fullName evidence="10">Redox factor-1</fullName>
    </alternativeName>
    <component>
        <recommendedName>
            <fullName evidence="10">DNA repair nuclease/redox regulator APEX1, mitochondrial</fullName>
        </recommendedName>
    </component>
</protein>
<dbReference type="GO" id="GO:0008081">
    <property type="term" value="F:phosphoric diester hydrolase activity"/>
    <property type="evidence" value="ECO:0007669"/>
    <property type="project" value="TreeGrafter"/>
</dbReference>
<evidence type="ECO:0000256" key="10">
    <source>
        <dbReference type="RuleBase" id="RU362131"/>
    </source>
</evidence>
<name>A0A9Q0NGZ1_9DIPT</name>
<keyword evidence="8" id="KW-0464">Manganese</keyword>
<comment type="catalytic activity">
    <reaction evidence="1">
        <text>Exonucleolytic cleavage in the 3'- to 5'-direction to yield nucleoside 5'-phosphates.</text>
        <dbReference type="EC" id="3.1.11.2"/>
    </reaction>
</comment>
<evidence type="ECO:0000256" key="2">
    <source>
        <dbReference type="ARBA" id="ARBA00001936"/>
    </source>
</evidence>
<dbReference type="GO" id="GO:0003906">
    <property type="term" value="F:DNA-(apurinic or apyrimidinic site) endonuclease activity"/>
    <property type="evidence" value="ECO:0007669"/>
    <property type="project" value="TreeGrafter"/>
</dbReference>
<keyword evidence="6 8" id="KW-0460">Magnesium</keyword>
<evidence type="ECO:0000256" key="5">
    <source>
        <dbReference type="ARBA" id="ARBA00022801"/>
    </source>
</evidence>
<dbReference type="EMBL" id="WJQU01000001">
    <property type="protein sequence ID" value="KAJ6649933.1"/>
    <property type="molecule type" value="Genomic_DNA"/>
</dbReference>
<evidence type="ECO:0000256" key="1">
    <source>
        <dbReference type="ARBA" id="ARBA00000493"/>
    </source>
</evidence>
<feature type="site" description="Interaction with DNA substrate" evidence="9">
    <location>
        <position position="326"/>
    </location>
</feature>
<comment type="similarity">
    <text evidence="3 10">Belongs to the DNA repair enzymes AP/ExoA family.</text>
</comment>
<dbReference type="Proteomes" id="UP001151699">
    <property type="component" value="Chromosome A"/>
</dbReference>
<evidence type="ECO:0000256" key="9">
    <source>
        <dbReference type="PIRSR" id="PIRSR604808-3"/>
    </source>
</evidence>
<feature type="active site" description="Proton acceptor" evidence="7">
    <location>
        <position position="326"/>
    </location>
</feature>
<feature type="active site" description="Proton donor/acceptor" evidence="7">
    <location>
        <position position="228"/>
    </location>
</feature>
<dbReference type="GO" id="GO:0008311">
    <property type="term" value="F:double-stranded DNA 3'-5' DNA exonuclease activity"/>
    <property type="evidence" value="ECO:0007669"/>
    <property type="project" value="UniProtKB-EC"/>
</dbReference>
<feature type="binding site" evidence="8">
    <location>
        <position position="90"/>
    </location>
    <ligand>
        <name>Mg(2+)</name>
        <dbReference type="ChEBI" id="CHEBI:18420"/>
        <label>1</label>
    </ligand>
</feature>
<feature type="compositionally biased region" description="Polar residues" evidence="11">
    <location>
        <begin position="9"/>
        <end position="22"/>
    </location>
</feature>
<dbReference type="EC" id="3.1.11.2" evidence="10"/>
<keyword evidence="5" id="KW-0378">Hydrolase</keyword>
<comment type="cofactor">
    <cofactor evidence="2">
        <name>Mn(2+)</name>
        <dbReference type="ChEBI" id="CHEBI:29035"/>
    </cofactor>
</comment>
<dbReference type="CDD" id="cd09087">
    <property type="entry name" value="Ape1-like_AP-endo"/>
    <property type="match status" value="1"/>
</dbReference>
<evidence type="ECO:0000256" key="6">
    <source>
        <dbReference type="ARBA" id="ARBA00022842"/>
    </source>
</evidence>
<evidence type="ECO:0000256" key="7">
    <source>
        <dbReference type="PIRSR" id="PIRSR604808-1"/>
    </source>
</evidence>
<dbReference type="EC" id="3.1.21.-" evidence="10"/>
<feature type="active site" evidence="7">
    <location>
        <position position="189"/>
    </location>
</feature>
<dbReference type="GO" id="GO:0003677">
    <property type="term" value="F:DNA binding"/>
    <property type="evidence" value="ECO:0007669"/>
    <property type="project" value="InterPro"/>
</dbReference>
<keyword evidence="4 8" id="KW-0479">Metal-binding</keyword>
<evidence type="ECO:0000256" key="3">
    <source>
        <dbReference type="ARBA" id="ARBA00007092"/>
    </source>
</evidence>
<dbReference type="GO" id="GO:0006284">
    <property type="term" value="P:base-excision repair"/>
    <property type="evidence" value="ECO:0007669"/>
    <property type="project" value="TreeGrafter"/>
</dbReference>
<keyword evidence="10" id="KW-0227">DNA damage</keyword>
<feature type="region of interest" description="Disordered" evidence="11">
    <location>
        <begin position="1"/>
        <end position="63"/>
    </location>
</feature>
<dbReference type="InterPro" id="IPR005135">
    <property type="entry name" value="Endo/exonuclease/phosphatase"/>
</dbReference>
<feature type="binding site" evidence="8">
    <location>
        <position position="326"/>
    </location>
    <ligand>
        <name>Mg(2+)</name>
        <dbReference type="ChEBI" id="CHEBI:18420"/>
        <label>1</label>
    </ligand>
</feature>
<keyword evidence="14" id="KW-1185">Reference proteome</keyword>
<feature type="binding site" evidence="8">
    <location>
        <position position="118"/>
    </location>
    <ligand>
        <name>Mg(2+)</name>
        <dbReference type="ChEBI" id="CHEBI:18420"/>
        <label>1</label>
    </ligand>
</feature>
<reference evidence="13" key="1">
    <citation type="submission" date="2022-07" db="EMBL/GenBank/DDBJ databases">
        <authorList>
            <person name="Trinca V."/>
            <person name="Uliana J.V.C."/>
            <person name="Torres T.T."/>
            <person name="Ward R.J."/>
            <person name="Monesi N."/>
        </authorList>
    </citation>
    <scope>NUCLEOTIDE SEQUENCE</scope>
    <source>
        <strain evidence="13">HSMRA1968</strain>
        <tissue evidence="13">Whole embryos</tissue>
    </source>
</reference>
<evidence type="ECO:0000259" key="12">
    <source>
        <dbReference type="Pfam" id="PF03372"/>
    </source>
</evidence>
<dbReference type="InterPro" id="IPR020848">
    <property type="entry name" value="AP_endonuclease_F1_CS"/>
</dbReference>
<evidence type="ECO:0000256" key="11">
    <source>
        <dbReference type="SAM" id="MobiDB-lite"/>
    </source>
</evidence>